<evidence type="ECO:0000313" key="1">
    <source>
        <dbReference type="EMBL" id="KAL3383892.1"/>
    </source>
</evidence>
<organism evidence="1 2">
    <name type="scientific">Trichogramma kaykai</name>
    <dbReference type="NCBI Taxonomy" id="54128"/>
    <lineage>
        <taxon>Eukaryota</taxon>
        <taxon>Metazoa</taxon>
        <taxon>Ecdysozoa</taxon>
        <taxon>Arthropoda</taxon>
        <taxon>Hexapoda</taxon>
        <taxon>Insecta</taxon>
        <taxon>Pterygota</taxon>
        <taxon>Neoptera</taxon>
        <taxon>Endopterygota</taxon>
        <taxon>Hymenoptera</taxon>
        <taxon>Apocrita</taxon>
        <taxon>Proctotrupomorpha</taxon>
        <taxon>Chalcidoidea</taxon>
        <taxon>Trichogrammatidae</taxon>
        <taxon>Trichogramma</taxon>
    </lineage>
</organism>
<proteinExistence type="predicted"/>
<evidence type="ECO:0000313" key="2">
    <source>
        <dbReference type="Proteomes" id="UP001627154"/>
    </source>
</evidence>
<accession>A0ABD2VU70</accession>
<reference evidence="1 2" key="1">
    <citation type="journal article" date="2024" name="bioRxiv">
        <title>A reference genome for Trichogramma kaykai: A tiny desert-dwelling parasitoid wasp with competing sex-ratio distorters.</title>
        <authorList>
            <person name="Culotta J."/>
            <person name="Lindsey A.R."/>
        </authorList>
    </citation>
    <scope>NUCLEOTIDE SEQUENCE [LARGE SCALE GENOMIC DNA]</scope>
    <source>
        <strain evidence="1 2">KSX58</strain>
    </source>
</reference>
<name>A0ABD2VU70_9HYME</name>
<dbReference type="EMBL" id="JBJJXI010000181">
    <property type="protein sequence ID" value="KAL3383892.1"/>
    <property type="molecule type" value="Genomic_DNA"/>
</dbReference>
<keyword evidence="2" id="KW-1185">Reference proteome</keyword>
<dbReference type="AlphaFoldDB" id="A0ABD2VU70"/>
<protein>
    <submittedName>
        <fullName evidence="1">Uncharacterized protein</fullName>
    </submittedName>
</protein>
<sequence length="124" mass="14064">MLIVRVPLLALARLRTLPKAINLAQNAITVRSMCLFATSRRCCYTYSESVQCSYACHRTNGELWLRQDSPAESTDCVRECEISMCIRVYLLLLLLLLLLSLQARTSPQSLRAYIDSSLGRHEVL</sequence>
<comment type="caution">
    <text evidence="1">The sequence shown here is derived from an EMBL/GenBank/DDBJ whole genome shotgun (WGS) entry which is preliminary data.</text>
</comment>
<gene>
    <name evidence="1" type="ORF">TKK_020250</name>
</gene>
<dbReference type="Proteomes" id="UP001627154">
    <property type="component" value="Unassembled WGS sequence"/>
</dbReference>